<feature type="chain" id="PRO_5022858174" evidence="1">
    <location>
        <begin position="32"/>
        <end position="144"/>
    </location>
</feature>
<dbReference type="Proteomes" id="UP000324222">
    <property type="component" value="Unassembled WGS sequence"/>
</dbReference>
<dbReference type="AlphaFoldDB" id="A0A5B7DNI8"/>
<proteinExistence type="predicted"/>
<keyword evidence="1" id="KW-0732">Signal</keyword>
<protein>
    <submittedName>
        <fullName evidence="2">Uncharacterized protein</fullName>
    </submittedName>
</protein>
<reference evidence="2 3" key="1">
    <citation type="submission" date="2019-05" db="EMBL/GenBank/DDBJ databases">
        <title>Another draft genome of Portunus trituberculatus and its Hox gene families provides insights of decapod evolution.</title>
        <authorList>
            <person name="Jeong J.-H."/>
            <person name="Song I."/>
            <person name="Kim S."/>
            <person name="Choi T."/>
            <person name="Kim D."/>
            <person name="Ryu S."/>
            <person name="Kim W."/>
        </authorList>
    </citation>
    <scope>NUCLEOTIDE SEQUENCE [LARGE SCALE GENOMIC DNA]</scope>
    <source>
        <tissue evidence="2">Muscle</tissue>
    </source>
</reference>
<gene>
    <name evidence="2" type="ORF">E2C01_015620</name>
</gene>
<keyword evidence="3" id="KW-1185">Reference proteome</keyword>
<dbReference type="OrthoDB" id="6505219at2759"/>
<organism evidence="2 3">
    <name type="scientific">Portunus trituberculatus</name>
    <name type="common">Swimming crab</name>
    <name type="synonym">Neptunus trituberculatus</name>
    <dbReference type="NCBI Taxonomy" id="210409"/>
    <lineage>
        <taxon>Eukaryota</taxon>
        <taxon>Metazoa</taxon>
        <taxon>Ecdysozoa</taxon>
        <taxon>Arthropoda</taxon>
        <taxon>Crustacea</taxon>
        <taxon>Multicrustacea</taxon>
        <taxon>Malacostraca</taxon>
        <taxon>Eumalacostraca</taxon>
        <taxon>Eucarida</taxon>
        <taxon>Decapoda</taxon>
        <taxon>Pleocyemata</taxon>
        <taxon>Brachyura</taxon>
        <taxon>Eubrachyura</taxon>
        <taxon>Portunoidea</taxon>
        <taxon>Portunidae</taxon>
        <taxon>Portuninae</taxon>
        <taxon>Portunus</taxon>
    </lineage>
</organism>
<dbReference type="EMBL" id="VSRR010001106">
    <property type="protein sequence ID" value="MPC22603.1"/>
    <property type="molecule type" value="Genomic_DNA"/>
</dbReference>
<name>A0A5B7DNI8_PORTR</name>
<feature type="signal peptide" evidence="1">
    <location>
        <begin position="1"/>
        <end position="31"/>
    </location>
</feature>
<evidence type="ECO:0000256" key="1">
    <source>
        <dbReference type="SAM" id="SignalP"/>
    </source>
</evidence>
<evidence type="ECO:0000313" key="2">
    <source>
        <dbReference type="EMBL" id="MPC22603.1"/>
    </source>
</evidence>
<evidence type="ECO:0000313" key="3">
    <source>
        <dbReference type="Proteomes" id="UP000324222"/>
    </source>
</evidence>
<sequence length="144" mass="16057">MGGGRRCQGTTSCRVFLLAAVVLCCVGSAAGICVVDNKKGWFVSCGVRDSYLFRLKDYGGINANFDFSKCACNNSQEAYQTSLRRDCKVRENTSQKQAILQMIGGSDDLSDAWITVRHSGNTYERLCQKVYNTGKSEKHFRKTW</sequence>
<accession>A0A5B7DNI8</accession>
<comment type="caution">
    <text evidence="2">The sequence shown here is derived from an EMBL/GenBank/DDBJ whole genome shotgun (WGS) entry which is preliminary data.</text>
</comment>